<keyword evidence="7" id="KW-0732">Signal</keyword>
<evidence type="ECO:0000256" key="6">
    <source>
        <dbReference type="RuleBase" id="RU361140"/>
    </source>
</evidence>
<sequence length="286" mass="30140">MTASMTRRAALAGALLAAPALLVRRADAAGSLTGLEQQVRGRIGVAALNVETGRRLDNRSDERFPLCSTFKFLAAACVLRRTDQGVERLDRRIAFTEGQVVALSPVTERRTGGAGMTLRDLCEAAITASDNTAGNLLLDSFGGPPALTDFCRSIGDSATRLDRKEPELNDVAADDPRDSTTPAAMLEDLRKILLGDVLSKLSRDRLAAWLVASHTGRARLRAGLPGHWRVGDKTGTGLKGASADIAVAWPPGGGPILIAAYLTGALVPDGMRDAIYSQIGRMAAGL</sequence>
<dbReference type="NCBIfam" id="NF033103">
    <property type="entry name" value="bla_class_A"/>
    <property type="match status" value="1"/>
</dbReference>
<dbReference type="PANTHER" id="PTHR35333:SF3">
    <property type="entry name" value="BETA-LACTAMASE-TYPE TRANSPEPTIDASE FOLD CONTAINING PROTEIN"/>
    <property type="match status" value="1"/>
</dbReference>
<keyword evidence="10" id="KW-1185">Reference proteome</keyword>
<dbReference type="EMBL" id="FWZX01000024">
    <property type="protein sequence ID" value="SMF62889.1"/>
    <property type="molecule type" value="Genomic_DNA"/>
</dbReference>
<dbReference type="PANTHER" id="PTHR35333">
    <property type="entry name" value="BETA-LACTAMASE"/>
    <property type="match status" value="1"/>
</dbReference>
<dbReference type="PROSITE" id="PS51318">
    <property type="entry name" value="TAT"/>
    <property type="match status" value="1"/>
</dbReference>
<comment type="catalytic activity">
    <reaction evidence="1 6">
        <text>a beta-lactam + H2O = a substituted beta-amino acid</text>
        <dbReference type="Rhea" id="RHEA:20401"/>
        <dbReference type="ChEBI" id="CHEBI:15377"/>
        <dbReference type="ChEBI" id="CHEBI:35627"/>
        <dbReference type="ChEBI" id="CHEBI:140347"/>
        <dbReference type="EC" id="3.5.2.6"/>
    </reaction>
</comment>
<dbReference type="Proteomes" id="UP000192917">
    <property type="component" value="Unassembled WGS sequence"/>
</dbReference>
<dbReference type="RefSeq" id="WP_085125103.1">
    <property type="nucleotide sequence ID" value="NZ_FWZX01000024.1"/>
</dbReference>
<dbReference type="InterPro" id="IPR045155">
    <property type="entry name" value="Beta-lactam_cat"/>
</dbReference>
<dbReference type="InterPro" id="IPR006311">
    <property type="entry name" value="TAT_signal"/>
</dbReference>
<dbReference type="STRING" id="560819.SAMN05428998_12452"/>
<keyword evidence="5 6" id="KW-0046">Antibiotic resistance</keyword>
<feature type="chain" id="PRO_5013232486" description="Beta-lactamase" evidence="7">
    <location>
        <begin position="29"/>
        <end position="286"/>
    </location>
</feature>
<evidence type="ECO:0000256" key="3">
    <source>
        <dbReference type="ARBA" id="ARBA00012865"/>
    </source>
</evidence>
<feature type="signal peptide" evidence="7">
    <location>
        <begin position="1"/>
        <end position="28"/>
    </location>
</feature>
<comment type="similarity">
    <text evidence="2 6">Belongs to the class-A beta-lactamase family.</text>
</comment>
<dbReference type="InterPro" id="IPR000871">
    <property type="entry name" value="Beta-lactam_class-A"/>
</dbReference>
<evidence type="ECO:0000256" key="2">
    <source>
        <dbReference type="ARBA" id="ARBA00009009"/>
    </source>
</evidence>
<dbReference type="PROSITE" id="PS00146">
    <property type="entry name" value="BETA_LACTAMASE_A"/>
    <property type="match status" value="1"/>
</dbReference>
<evidence type="ECO:0000256" key="7">
    <source>
        <dbReference type="SAM" id="SignalP"/>
    </source>
</evidence>
<dbReference type="Pfam" id="PF13354">
    <property type="entry name" value="Beta-lactamase2"/>
    <property type="match status" value="1"/>
</dbReference>
<evidence type="ECO:0000313" key="10">
    <source>
        <dbReference type="Proteomes" id="UP000192917"/>
    </source>
</evidence>
<dbReference type="EC" id="3.5.2.6" evidence="3 6"/>
<evidence type="ECO:0000313" key="9">
    <source>
        <dbReference type="EMBL" id="SMF62889.1"/>
    </source>
</evidence>
<accession>A0A1Y6CM52</accession>
<gene>
    <name evidence="9" type="ORF">SAMN05428998_12452</name>
</gene>
<protein>
    <recommendedName>
        <fullName evidence="3 6">Beta-lactamase</fullName>
        <ecNumber evidence="3 6">3.5.2.6</ecNumber>
    </recommendedName>
</protein>
<dbReference type="PRINTS" id="PR00118">
    <property type="entry name" value="BLACTAMASEA"/>
</dbReference>
<evidence type="ECO:0000256" key="4">
    <source>
        <dbReference type="ARBA" id="ARBA00022801"/>
    </source>
</evidence>
<keyword evidence="4 6" id="KW-0378">Hydrolase</keyword>
<evidence type="ECO:0000259" key="8">
    <source>
        <dbReference type="Pfam" id="PF13354"/>
    </source>
</evidence>
<dbReference type="SUPFAM" id="SSF56601">
    <property type="entry name" value="beta-lactamase/transpeptidase-like"/>
    <property type="match status" value="1"/>
</dbReference>
<dbReference type="InterPro" id="IPR012338">
    <property type="entry name" value="Beta-lactam/transpept-like"/>
</dbReference>
<proteinExistence type="inferred from homology"/>
<dbReference type="AlphaFoldDB" id="A0A1Y6CM52"/>
<dbReference type="GO" id="GO:0008800">
    <property type="term" value="F:beta-lactamase activity"/>
    <property type="evidence" value="ECO:0007669"/>
    <property type="project" value="UniProtKB-UniRule"/>
</dbReference>
<feature type="domain" description="Beta-lactamase class A catalytic" evidence="8">
    <location>
        <begin position="44"/>
        <end position="261"/>
    </location>
</feature>
<evidence type="ECO:0000256" key="1">
    <source>
        <dbReference type="ARBA" id="ARBA00001526"/>
    </source>
</evidence>
<dbReference type="InterPro" id="IPR023650">
    <property type="entry name" value="Beta-lactam_class-A_AS"/>
</dbReference>
<reference evidence="9 10" key="1">
    <citation type="submission" date="2017-04" db="EMBL/GenBank/DDBJ databases">
        <authorList>
            <person name="Afonso C.L."/>
            <person name="Miller P.J."/>
            <person name="Scott M.A."/>
            <person name="Spackman E."/>
            <person name="Goraichik I."/>
            <person name="Dimitrov K.M."/>
            <person name="Suarez D.L."/>
            <person name="Swayne D.E."/>
        </authorList>
    </citation>
    <scope>NUCLEOTIDE SEQUENCE [LARGE SCALE GENOMIC DNA]</scope>
    <source>
        <strain evidence="9 10">USBA 355</strain>
    </source>
</reference>
<dbReference type="GO" id="GO:0046677">
    <property type="term" value="P:response to antibiotic"/>
    <property type="evidence" value="ECO:0007669"/>
    <property type="project" value="UniProtKB-UniRule"/>
</dbReference>
<dbReference type="GO" id="GO:0030655">
    <property type="term" value="P:beta-lactam antibiotic catabolic process"/>
    <property type="evidence" value="ECO:0007669"/>
    <property type="project" value="InterPro"/>
</dbReference>
<dbReference type="Gene3D" id="3.40.710.10">
    <property type="entry name" value="DD-peptidase/beta-lactamase superfamily"/>
    <property type="match status" value="1"/>
</dbReference>
<evidence type="ECO:0000256" key="5">
    <source>
        <dbReference type="ARBA" id="ARBA00023251"/>
    </source>
</evidence>
<name>A0A1Y6CM52_9PROT</name>
<organism evidence="9 10">
    <name type="scientific">Tistlia consotensis USBA 355</name>
    <dbReference type="NCBI Taxonomy" id="560819"/>
    <lineage>
        <taxon>Bacteria</taxon>
        <taxon>Pseudomonadati</taxon>
        <taxon>Pseudomonadota</taxon>
        <taxon>Alphaproteobacteria</taxon>
        <taxon>Rhodospirillales</taxon>
        <taxon>Rhodovibrionaceae</taxon>
        <taxon>Tistlia</taxon>
    </lineage>
</organism>